<dbReference type="PANTHER" id="PTHR45228:SF1">
    <property type="entry name" value="CYCLIC DI-GMP PHOSPHODIESTERASE TM_0186"/>
    <property type="match status" value="1"/>
</dbReference>
<dbReference type="AlphaFoldDB" id="A0AAW5JZF4"/>
<dbReference type="InterPro" id="IPR052020">
    <property type="entry name" value="Cyclic_di-GMP/3'3'-cGAMP_PDE"/>
</dbReference>
<dbReference type="InterPro" id="IPR037522">
    <property type="entry name" value="HD_GYP_dom"/>
</dbReference>
<feature type="compositionally biased region" description="Basic and acidic residues" evidence="2">
    <location>
        <begin position="364"/>
        <end position="375"/>
    </location>
</feature>
<reference evidence="5 6" key="1">
    <citation type="submission" date="2022-06" db="EMBL/GenBank/DDBJ databases">
        <title>Isolation of gut microbiota from human fecal samples.</title>
        <authorList>
            <person name="Pamer E.G."/>
            <person name="Barat B."/>
            <person name="Waligurski E."/>
            <person name="Medina S."/>
            <person name="Paddock L."/>
            <person name="Mostad J."/>
        </authorList>
    </citation>
    <scope>NUCLEOTIDE SEQUENCE [LARGE SCALE GENOMIC DNA]</scope>
    <source>
        <strain evidence="5 6">DFI.9.90</strain>
    </source>
</reference>
<dbReference type="Pfam" id="PF00072">
    <property type="entry name" value="Response_reg"/>
    <property type="match status" value="1"/>
</dbReference>
<feature type="domain" description="HD-GYP" evidence="4">
    <location>
        <begin position="142"/>
        <end position="350"/>
    </location>
</feature>
<organism evidence="5 6">
    <name type="scientific">Cloacibacillus evryensis</name>
    <dbReference type="NCBI Taxonomy" id="508460"/>
    <lineage>
        <taxon>Bacteria</taxon>
        <taxon>Thermotogati</taxon>
        <taxon>Synergistota</taxon>
        <taxon>Synergistia</taxon>
        <taxon>Synergistales</taxon>
        <taxon>Synergistaceae</taxon>
        <taxon>Cloacibacillus</taxon>
    </lineage>
</organism>
<dbReference type="PANTHER" id="PTHR45228">
    <property type="entry name" value="CYCLIC DI-GMP PHOSPHODIESTERASE TM_0186-RELATED"/>
    <property type="match status" value="1"/>
</dbReference>
<dbReference type="EMBL" id="JANFYT010000010">
    <property type="protein sequence ID" value="MCQ4813945.1"/>
    <property type="molecule type" value="Genomic_DNA"/>
</dbReference>
<dbReference type="Pfam" id="PF13487">
    <property type="entry name" value="HD_5"/>
    <property type="match status" value="1"/>
</dbReference>
<dbReference type="InterPro" id="IPR011006">
    <property type="entry name" value="CheY-like_superfamily"/>
</dbReference>
<feature type="modified residue" description="4-aspartylphosphate" evidence="1">
    <location>
        <position position="55"/>
    </location>
</feature>
<evidence type="ECO:0000313" key="6">
    <source>
        <dbReference type="Proteomes" id="UP001205919"/>
    </source>
</evidence>
<dbReference type="InterPro" id="IPR001789">
    <property type="entry name" value="Sig_transdc_resp-reg_receiver"/>
</dbReference>
<dbReference type="SUPFAM" id="SSF52172">
    <property type="entry name" value="CheY-like"/>
    <property type="match status" value="1"/>
</dbReference>
<dbReference type="CDD" id="cd00156">
    <property type="entry name" value="REC"/>
    <property type="match status" value="1"/>
</dbReference>
<dbReference type="SMART" id="SM00448">
    <property type="entry name" value="REC"/>
    <property type="match status" value="1"/>
</dbReference>
<dbReference type="Proteomes" id="UP001205919">
    <property type="component" value="Unassembled WGS sequence"/>
</dbReference>
<sequence>MHKYNMLIADDSDFNRAILRKIFSAEYQIAEASDGVEALAYIKSHGGELSVVLLDILMPNFDGFGVLRSMSQLKLIDAIPVVIITAYGNPNNEERCLEMGACDIINKPFSAGTITRRVRNVVQAHQHRDKLKKLARDLSVRLQRSFSNIVDTLSTIIENRNLESGQHITRTRLYTKVLLKELAASNPSYGLDSAAIETISSAAALHDVGKIVIPDAILNKPGRLTAEEFDVMKRHAAEGGVIVKHLGDGQHEDYLSYAYEIAFCHHERWDGKGYPRGLRGDDIPLCAQVTGIVDVYDALTTRRVYKPAYTHEKAIGMIMNGECGAFSDDILRCFMKASPELRRLAGEYSDDAAAELSPTGSEGCGRRTAEESEVPREKSSPFYEFLRDCGELFFIADLESGRIYCSNRGIKEFPSEFTVSFSELMDSAALNVHHDDCYKFRKQVMLIESGIECGGIDFRWRAADDVYRVIHEEAHLYRDMEGNERYAIGLLSAAGQQRR</sequence>
<dbReference type="SUPFAM" id="SSF109604">
    <property type="entry name" value="HD-domain/PDEase-like"/>
    <property type="match status" value="1"/>
</dbReference>
<keyword evidence="6" id="KW-1185">Reference proteome</keyword>
<evidence type="ECO:0000256" key="2">
    <source>
        <dbReference type="SAM" id="MobiDB-lite"/>
    </source>
</evidence>
<name>A0AAW5JZF4_9BACT</name>
<accession>A0AAW5JZF4</accession>
<comment type="caution">
    <text evidence="5">The sequence shown here is derived from an EMBL/GenBank/DDBJ whole genome shotgun (WGS) entry which is preliminary data.</text>
</comment>
<dbReference type="PROSITE" id="PS51832">
    <property type="entry name" value="HD_GYP"/>
    <property type="match status" value="1"/>
</dbReference>
<dbReference type="GO" id="GO:0000160">
    <property type="term" value="P:phosphorelay signal transduction system"/>
    <property type="evidence" value="ECO:0007669"/>
    <property type="project" value="InterPro"/>
</dbReference>
<dbReference type="Gene3D" id="3.40.50.2300">
    <property type="match status" value="1"/>
</dbReference>
<feature type="domain" description="Response regulatory" evidence="3">
    <location>
        <begin position="5"/>
        <end position="122"/>
    </location>
</feature>
<dbReference type="SMART" id="SM00471">
    <property type="entry name" value="HDc"/>
    <property type="match status" value="1"/>
</dbReference>
<protein>
    <submittedName>
        <fullName evidence="5">Response regulator</fullName>
    </submittedName>
</protein>
<evidence type="ECO:0000259" key="4">
    <source>
        <dbReference type="PROSITE" id="PS51832"/>
    </source>
</evidence>
<dbReference type="CDD" id="cd00077">
    <property type="entry name" value="HDc"/>
    <property type="match status" value="1"/>
</dbReference>
<dbReference type="InterPro" id="IPR003607">
    <property type="entry name" value="HD/PDEase_dom"/>
</dbReference>
<evidence type="ECO:0000313" key="5">
    <source>
        <dbReference type="EMBL" id="MCQ4813945.1"/>
    </source>
</evidence>
<gene>
    <name evidence="5" type="ORF">NE630_05820</name>
</gene>
<evidence type="ECO:0000256" key="1">
    <source>
        <dbReference type="PROSITE-ProRule" id="PRU00169"/>
    </source>
</evidence>
<dbReference type="PROSITE" id="PS50110">
    <property type="entry name" value="RESPONSE_REGULATORY"/>
    <property type="match status" value="1"/>
</dbReference>
<evidence type="ECO:0000259" key="3">
    <source>
        <dbReference type="PROSITE" id="PS50110"/>
    </source>
</evidence>
<dbReference type="RefSeq" id="WP_008711300.1">
    <property type="nucleotide sequence ID" value="NZ_CABKQM010000008.1"/>
</dbReference>
<feature type="region of interest" description="Disordered" evidence="2">
    <location>
        <begin position="354"/>
        <end position="375"/>
    </location>
</feature>
<keyword evidence="1" id="KW-0597">Phosphoprotein</keyword>
<proteinExistence type="predicted"/>
<dbReference type="Gene3D" id="1.10.3210.10">
    <property type="entry name" value="Hypothetical protein af1432"/>
    <property type="match status" value="1"/>
</dbReference>